<dbReference type="PANTHER" id="PTHR37833:SF1">
    <property type="entry name" value="SIGNAL PEPTIDE PROTEIN"/>
    <property type="match status" value="1"/>
</dbReference>
<name>A0A399SI79_9BACT</name>
<proteinExistence type="predicted"/>
<dbReference type="Proteomes" id="UP000266005">
    <property type="component" value="Unassembled WGS sequence"/>
</dbReference>
<organism evidence="1 2">
    <name type="scientific">Pontibacter oryzae</name>
    <dbReference type="NCBI Taxonomy" id="2304593"/>
    <lineage>
        <taxon>Bacteria</taxon>
        <taxon>Pseudomonadati</taxon>
        <taxon>Bacteroidota</taxon>
        <taxon>Cytophagia</taxon>
        <taxon>Cytophagales</taxon>
        <taxon>Hymenobacteraceae</taxon>
        <taxon>Pontibacter</taxon>
    </lineage>
</organism>
<keyword evidence="2" id="KW-1185">Reference proteome</keyword>
<dbReference type="AlphaFoldDB" id="A0A399SI79"/>
<dbReference type="Gene3D" id="2.60.40.10">
    <property type="entry name" value="Immunoglobulins"/>
    <property type="match status" value="2"/>
</dbReference>
<sequence>MIRKLYILTFLCLIFASYVAKGQGKLILEKETHDFGTIAEGTLASYVFRVKNVGKDPVVLTGVQASCGCTTPTWTKEPILPGKIGMIKAVYNSEGRPGPFYKSITVTSNNSEEPTHTLYIKGEVSTKDLKSGYTAEQKALSPRLAVGSTSHNFGKLEKGQKAVASFKVRNTGRQPLIIQGVQSACNCVTYRSSVAEIKAGQVATLELTYVPAVLKEQTEVVTVSSNDIVMPTLRLTLKADVQENKASKNMLREGVKPVPFR</sequence>
<dbReference type="OrthoDB" id="826619at2"/>
<evidence type="ECO:0000313" key="2">
    <source>
        <dbReference type="Proteomes" id="UP000266005"/>
    </source>
</evidence>
<comment type="caution">
    <text evidence="1">The sequence shown here is derived from an EMBL/GenBank/DDBJ whole genome shotgun (WGS) entry which is preliminary data.</text>
</comment>
<accession>A0A399SI79</accession>
<dbReference type="RefSeq" id="WP_119431165.1">
    <property type="nucleotide sequence ID" value="NZ_QWGE01000002.1"/>
</dbReference>
<dbReference type="InterPro" id="IPR011467">
    <property type="entry name" value="DUF1573"/>
</dbReference>
<gene>
    <name evidence="1" type="ORF">D1627_05070</name>
</gene>
<dbReference type="PANTHER" id="PTHR37833">
    <property type="entry name" value="LIPOPROTEIN-RELATED"/>
    <property type="match status" value="1"/>
</dbReference>
<evidence type="ECO:0000313" key="1">
    <source>
        <dbReference type="EMBL" id="RIJ41415.1"/>
    </source>
</evidence>
<dbReference type="InterPro" id="IPR013783">
    <property type="entry name" value="Ig-like_fold"/>
</dbReference>
<protein>
    <submittedName>
        <fullName evidence="1">DUF1573 domain-containing protein</fullName>
    </submittedName>
</protein>
<dbReference type="EMBL" id="QWGE01000002">
    <property type="protein sequence ID" value="RIJ41415.1"/>
    <property type="molecule type" value="Genomic_DNA"/>
</dbReference>
<reference evidence="2" key="1">
    <citation type="submission" date="2018-08" db="EMBL/GenBank/DDBJ databases">
        <title>Mucilaginibacter sp. MYSH2.</title>
        <authorList>
            <person name="Seo T."/>
        </authorList>
    </citation>
    <scope>NUCLEOTIDE SEQUENCE [LARGE SCALE GENOMIC DNA]</scope>
    <source>
        <strain evidence="2">KIRAN</strain>
    </source>
</reference>
<dbReference type="Pfam" id="PF07610">
    <property type="entry name" value="DUF1573"/>
    <property type="match status" value="2"/>
</dbReference>